<evidence type="ECO:0000313" key="6">
    <source>
        <dbReference type="EMBL" id="MBB3808320.1"/>
    </source>
</evidence>
<dbReference type="EMBL" id="JACICC010000001">
    <property type="protein sequence ID" value="MBB3808320.1"/>
    <property type="molecule type" value="Genomic_DNA"/>
</dbReference>
<evidence type="ECO:0000256" key="3">
    <source>
        <dbReference type="ARBA" id="ARBA00023125"/>
    </source>
</evidence>
<dbReference type="InterPro" id="IPR036388">
    <property type="entry name" value="WH-like_DNA-bd_sf"/>
</dbReference>
<dbReference type="SUPFAM" id="SSF53850">
    <property type="entry name" value="Periplasmic binding protein-like II"/>
    <property type="match status" value="1"/>
</dbReference>
<dbReference type="Proteomes" id="UP000537592">
    <property type="component" value="Unassembled WGS sequence"/>
</dbReference>
<keyword evidence="3 6" id="KW-0238">DNA-binding</keyword>
<protein>
    <submittedName>
        <fullName evidence="6">DNA-binding transcriptional LysR family regulator</fullName>
    </submittedName>
</protein>
<evidence type="ECO:0000313" key="7">
    <source>
        <dbReference type="Proteomes" id="UP000537592"/>
    </source>
</evidence>
<dbReference type="Gene3D" id="3.40.190.10">
    <property type="entry name" value="Periplasmic binding protein-like II"/>
    <property type="match status" value="2"/>
</dbReference>
<dbReference type="Pfam" id="PF03466">
    <property type="entry name" value="LysR_substrate"/>
    <property type="match status" value="1"/>
</dbReference>
<dbReference type="PANTHER" id="PTHR30579:SF7">
    <property type="entry name" value="HTH-TYPE TRANSCRIPTIONAL REGULATOR LRHA-RELATED"/>
    <property type="match status" value="1"/>
</dbReference>
<dbReference type="InterPro" id="IPR005119">
    <property type="entry name" value="LysR_subst-bd"/>
</dbReference>
<sequence>MASADLGCSQSTISQRIARLEKRVNRKLIRRTTRRVSLTADGEAMLIYARAILSINEDARQSLVRPSMQGTLKLGVEDEFATTRLPRVLGLFREQFPEFGLRLITGRNEHLYDTLRAHEVDVVLGKSHGSHSNGEVLWQEELVWMAGPVTISPSEPLPLISYLNPSITRGVAEAALMSAHRDWVTIAESSNLLGLIAGAQAGFGIIATGRSFLVPGLREIADEAGLPALGSLHYVIEGRSSGDNPSVNAFIAALKGMARQVSAGAAYSLPFDIAE</sequence>
<dbReference type="InterPro" id="IPR050176">
    <property type="entry name" value="LTTR"/>
</dbReference>
<gene>
    <name evidence="6" type="ORF">FHS81_000374</name>
</gene>
<evidence type="ECO:0000256" key="1">
    <source>
        <dbReference type="ARBA" id="ARBA00009437"/>
    </source>
</evidence>
<dbReference type="InterPro" id="IPR036390">
    <property type="entry name" value="WH_DNA-bd_sf"/>
</dbReference>
<dbReference type="Gene3D" id="1.10.10.10">
    <property type="entry name" value="Winged helix-like DNA-binding domain superfamily/Winged helix DNA-binding domain"/>
    <property type="match status" value="1"/>
</dbReference>
<dbReference type="GO" id="GO:0003700">
    <property type="term" value="F:DNA-binding transcription factor activity"/>
    <property type="evidence" value="ECO:0007669"/>
    <property type="project" value="InterPro"/>
</dbReference>
<reference evidence="6 7" key="1">
    <citation type="submission" date="2020-08" db="EMBL/GenBank/DDBJ databases">
        <title>Genomic Encyclopedia of Type Strains, Phase IV (KMG-IV): sequencing the most valuable type-strain genomes for metagenomic binning, comparative biology and taxonomic classification.</title>
        <authorList>
            <person name="Goeker M."/>
        </authorList>
    </citation>
    <scope>NUCLEOTIDE SEQUENCE [LARGE SCALE GENOMIC DNA]</scope>
    <source>
        <strain evidence="6 7">DSM 28760</strain>
    </source>
</reference>
<comment type="caution">
    <text evidence="6">The sequence shown here is derived from an EMBL/GenBank/DDBJ whole genome shotgun (WGS) entry which is preliminary data.</text>
</comment>
<comment type="similarity">
    <text evidence="1">Belongs to the LysR transcriptional regulatory family.</text>
</comment>
<dbReference type="GO" id="GO:0003677">
    <property type="term" value="F:DNA binding"/>
    <property type="evidence" value="ECO:0007669"/>
    <property type="project" value="UniProtKB-KW"/>
</dbReference>
<keyword evidence="2" id="KW-0805">Transcription regulation</keyword>
<dbReference type="AlphaFoldDB" id="A0A7W5Z1V1"/>
<feature type="domain" description="HTH lysR-type" evidence="5">
    <location>
        <begin position="1"/>
        <end position="39"/>
    </location>
</feature>
<organism evidence="6 7">
    <name type="scientific">Pseudochelatococcus contaminans</name>
    <dbReference type="NCBI Taxonomy" id="1538103"/>
    <lineage>
        <taxon>Bacteria</taxon>
        <taxon>Pseudomonadati</taxon>
        <taxon>Pseudomonadota</taxon>
        <taxon>Alphaproteobacteria</taxon>
        <taxon>Hyphomicrobiales</taxon>
        <taxon>Chelatococcaceae</taxon>
        <taxon>Pseudochelatococcus</taxon>
    </lineage>
</organism>
<evidence type="ECO:0000256" key="4">
    <source>
        <dbReference type="ARBA" id="ARBA00023163"/>
    </source>
</evidence>
<accession>A0A7W5Z1V1</accession>
<dbReference type="PANTHER" id="PTHR30579">
    <property type="entry name" value="TRANSCRIPTIONAL REGULATOR"/>
    <property type="match status" value="1"/>
</dbReference>
<keyword evidence="4" id="KW-0804">Transcription</keyword>
<dbReference type="InterPro" id="IPR000847">
    <property type="entry name" value="LysR_HTH_N"/>
</dbReference>
<dbReference type="PROSITE" id="PS50931">
    <property type="entry name" value="HTH_LYSR"/>
    <property type="match status" value="1"/>
</dbReference>
<dbReference type="Pfam" id="PF00126">
    <property type="entry name" value="HTH_1"/>
    <property type="match status" value="1"/>
</dbReference>
<proteinExistence type="inferred from homology"/>
<name>A0A7W5Z1V1_9HYPH</name>
<keyword evidence="7" id="KW-1185">Reference proteome</keyword>
<dbReference type="SUPFAM" id="SSF46785">
    <property type="entry name" value="Winged helix' DNA-binding domain"/>
    <property type="match status" value="1"/>
</dbReference>
<evidence type="ECO:0000259" key="5">
    <source>
        <dbReference type="PROSITE" id="PS50931"/>
    </source>
</evidence>
<evidence type="ECO:0000256" key="2">
    <source>
        <dbReference type="ARBA" id="ARBA00023015"/>
    </source>
</evidence>